<feature type="compositionally biased region" description="Polar residues" evidence="1">
    <location>
        <begin position="1077"/>
        <end position="1087"/>
    </location>
</feature>
<gene>
    <name evidence="2" type="ORF">IV203_012021</name>
</gene>
<proteinExistence type="predicted"/>
<protein>
    <submittedName>
        <fullName evidence="2">Uncharacterized protein</fullName>
    </submittedName>
</protein>
<evidence type="ECO:0000313" key="3">
    <source>
        <dbReference type="Proteomes" id="UP000693970"/>
    </source>
</evidence>
<keyword evidence="3" id="KW-1185">Reference proteome</keyword>
<feature type="region of interest" description="Disordered" evidence="1">
    <location>
        <begin position="1061"/>
        <end position="1106"/>
    </location>
</feature>
<feature type="region of interest" description="Disordered" evidence="1">
    <location>
        <begin position="1"/>
        <end position="32"/>
    </location>
</feature>
<name>A0A9K3PLJ1_9STRA</name>
<dbReference type="OrthoDB" id="41048at2759"/>
<feature type="compositionally biased region" description="Polar residues" evidence="1">
    <location>
        <begin position="1096"/>
        <end position="1106"/>
    </location>
</feature>
<evidence type="ECO:0000256" key="1">
    <source>
        <dbReference type="SAM" id="MobiDB-lite"/>
    </source>
</evidence>
<reference evidence="2" key="1">
    <citation type="journal article" date="2021" name="Sci. Rep.">
        <title>Diploid genomic architecture of Nitzschia inconspicua, an elite biomass production diatom.</title>
        <authorList>
            <person name="Oliver A."/>
            <person name="Podell S."/>
            <person name="Pinowska A."/>
            <person name="Traller J.C."/>
            <person name="Smith S.R."/>
            <person name="McClure R."/>
            <person name="Beliaev A."/>
            <person name="Bohutskyi P."/>
            <person name="Hill E.A."/>
            <person name="Rabines A."/>
            <person name="Zheng H."/>
            <person name="Allen L.Z."/>
            <person name="Kuo A."/>
            <person name="Grigoriev I.V."/>
            <person name="Allen A.E."/>
            <person name="Hazlebeck D."/>
            <person name="Allen E.E."/>
        </authorList>
    </citation>
    <scope>NUCLEOTIDE SEQUENCE</scope>
    <source>
        <strain evidence="2">Hildebrandi</strain>
    </source>
</reference>
<dbReference type="EMBL" id="JAGRRH010000019">
    <property type="protein sequence ID" value="KAG7349424.1"/>
    <property type="molecule type" value="Genomic_DNA"/>
</dbReference>
<sequence>MSGDPTAPDGSAALNDDGDDKQSKEKTQDGSAVVVSWPTTLLDLVPHLAPLRDNHSSYTAVAKTCFILNQYASHGSCATVEDTTCVDSSAVFHDVTMVEKLTEGLSALMDCMGQHDDRRAKILACKTAALVGRATYARLRHTPLLFSMREAIQHRLEDEVGTDVPAALMTVALEDPDEGVAASAMSSLGILVLSTTSTPGTLVEDELLSEILCMVGSGPSLYAPSLRDLVDEDAKVPQTELQSRILDNIMMPRLLQLVSRFQSFEQSSNVAMVLPTLTASVVYLSKVAPPMLYPLDQAAYSKRWVELDYVGLIESIVEGLIFPLMKSGASGGMGAAHIAALSAIRLANACPSSWWVREVLEWAVMILKDEIESIGGLESQLTNLAALVIASRALPLPYRAANVLEFVVKCLQELPATAMVPHGIVSAGLLLEIGNSINGNSFYQYRKPTRPAFWAELALSFFMDGPVEAEPSNSAPKGGSNRIRSQSLLKFLRSTKIMTIMKESGNGNLREEMVMTFCQVAFQVGRRHKCPEEGDGPHLICHQEEIEEWLHMSVILLKAFGPCLVWGSSPPYMEEEMTMMVACQVAYTRLFQEVLHGAGLLNPSSVSLKMTSVSSPPNILWDQMEEAADFLVRYDAMPVVVSILEPIEKVVDDIVKREMNGSGIVSHHMRLFLLSLVADHWVLARVVAAEKTKVTGVTDLNVDSAKQILIAISPRRMFNKVVESNKALVEGYSKSKKDRYKKHAQDLVTVCVACIENMALIVCDYVKRFGNGNEAKVILNASVVSLQGKSWGDSEVPVLPVCQSAIERVQSAFQSGNRGKREMTSTLIPSDFKRRPVISSARMTQGRDAFNEGYLMQLTRQIVNARSDRCIFSFPTVYTFPASTRKQNWLRFSLSPLPKSRNQQISTERLPRFDWGSNVISCAAGSDPAAVTLAHSITRSLRFDGAEEFRLMITMRIHNLAAAEIPNGLRLELGISEENVKTSEDAQDGVSVEVMKSLVEGFEDSVRDGMYGSTAAVYGNELKGGDYVTWEVIMKPLSMTGAISLKPSVMYRAMEKEPPHATWVTASDAKKEDEDTSVTSGLSQKSGGSKADSEGASENDNPSVEQNDNIVIPCQQMLLSPMVGLQPCPFVFFRDGHGDIDSFRFLWTRMPCQLTPLKLMAVPEDEELPRVSYDSLRLSALSTVAFQGDPIPGGMITRLWAFISPKGKRAMFVLAEQESDNSTTLHARGDDKQLLLCLAGTGSSRNALISALQPGMKLFHQKILV</sequence>
<reference evidence="2" key="2">
    <citation type="submission" date="2021-04" db="EMBL/GenBank/DDBJ databases">
        <authorList>
            <person name="Podell S."/>
        </authorList>
    </citation>
    <scope>NUCLEOTIDE SEQUENCE</scope>
    <source>
        <strain evidence="2">Hildebrandi</strain>
    </source>
</reference>
<comment type="caution">
    <text evidence="2">The sequence shown here is derived from an EMBL/GenBank/DDBJ whole genome shotgun (WGS) entry which is preliminary data.</text>
</comment>
<dbReference type="Proteomes" id="UP000693970">
    <property type="component" value="Unassembled WGS sequence"/>
</dbReference>
<evidence type="ECO:0000313" key="2">
    <source>
        <dbReference type="EMBL" id="KAG7349424.1"/>
    </source>
</evidence>
<accession>A0A9K3PLJ1</accession>
<organism evidence="2 3">
    <name type="scientific">Nitzschia inconspicua</name>
    <dbReference type="NCBI Taxonomy" id="303405"/>
    <lineage>
        <taxon>Eukaryota</taxon>
        <taxon>Sar</taxon>
        <taxon>Stramenopiles</taxon>
        <taxon>Ochrophyta</taxon>
        <taxon>Bacillariophyta</taxon>
        <taxon>Bacillariophyceae</taxon>
        <taxon>Bacillariophycidae</taxon>
        <taxon>Bacillariales</taxon>
        <taxon>Bacillariaceae</taxon>
        <taxon>Nitzschia</taxon>
    </lineage>
</organism>
<dbReference type="AlphaFoldDB" id="A0A9K3PLJ1"/>